<accession>A0A2I0V7B0</accession>
<reference evidence="1 2" key="1">
    <citation type="journal article" date="2016" name="Sci. Rep.">
        <title>The Dendrobium catenatum Lindl. genome sequence provides insights into polysaccharide synthase, floral development and adaptive evolution.</title>
        <authorList>
            <person name="Zhang G.Q."/>
            <person name="Xu Q."/>
            <person name="Bian C."/>
            <person name="Tsai W.C."/>
            <person name="Yeh C.M."/>
            <person name="Liu K.W."/>
            <person name="Yoshida K."/>
            <person name="Zhang L.S."/>
            <person name="Chang S.B."/>
            <person name="Chen F."/>
            <person name="Shi Y."/>
            <person name="Su Y.Y."/>
            <person name="Zhang Y.Q."/>
            <person name="Chen L.J."/>
            <person name="Yin Y."/>
            <person name="Lin M."/>
            <person name="Huang H."/>
            <person name="Deng H."/>
            <person name="Wang Z.W."/>
            <person name="Zhu S.L."/>
            <person name="Zhao X."/>
            <person name="Deng C."/>
            <person name="Niu S.C."/>
            <person name="Huang J."/>
            <person name="Wang M."/>
            <person name="Liu G.H."/>
            <person name="Yang H.J."/>
            <person name="Xiao X.J."/>
            <person name="Hsiao Y.Y."/>
            <person name="Wu W.L."/>
            <person name="Chen Y.Y."/>
            <person name="Mitsuda N."/>
            <person name="Ohme-Takagi M."/>
            <person name="Luo Y.B."/>
            <person name="Van de Peer Y."/>
            <person name="Liu Z.J."/>
        </authorList>
    </citation>
    <scope>NUCLEOTIDE SEQUENCE [LARGE SCALE GENOMIC DNA]</scope>
    <source>
        <tissue evidence="1">The whole plant</tissue>
    </source>
</reference>
<dbReference type="EMBL" id="KZ504132">
    <property type="protein sequence ID" value="PKU59299.1"/>
    <property type="molecule type" value="Genomic_DNA"/>
</dbReference>
<reference evidence="1 2" key="2">
    <citation type="journal article" date="2017" name="Nature">
        <title>The Apostasia genome and the evolution of orchids.</title>
        <authorList>
            <person name="Zhang G.Q."/>
            <person name="Liu K.W."/>
            <person name="Li Z."/>
            <person name="Lohaus R."/>
            <person name="Hsiao Y.Y."/>
            <person name="Niu S.C."/>
            <person name="Wang J.Y."/>
            <person name="Lin Y.C."/>
            <person name="Xu Q."/>
            <person name="Chen L.J."/>
            <person name="Yoshida K."/>
            <person name="Fujiwara S."/>
            <person name="Wang Z.W."/>
            <person name="Zhang Y.Q."/>
            <person name="Mitsuda N."/>
            <person name="Wang M."/>
            <person name="Liu G.H."/>
            <person name="Pecoraro L."/>
            <person name="Huang H.X."/>
            <person name="Xiao X.J."/>
            <person name="Lin M."/>
            <person name="Wu X.Y."/>
            <person name="Wu W.L."/>
            <person name="Chen Y.Y."/>
            <person name="Chang S.B."/>
            <person name="Sakamoto S."/>
            <person name="Ohme-Takagi M."/>
            <person name="Yagi M."/>
            <person name="Zeng S.J."/>
            <person name="Shen C.Y."/>
            <person name="Yeh C.M."/>
            <person name="Luo Y.B."/>
            <person name="Tsai W.C."/>
            <person name="Van de Peer Y."/>
            <person name="Liu Z.J."/>
        </authorList>
    </citation>
    <scope>NUCLEOTIDE SEQUENCE [LARGE SCALE GENOMIC DNA]</scope>
    <source>
        <tissue evidence="1">The whole plant</tissue>
    </source>
</reference>
<name>A0A2I0V7B0_9ASPA</name>
<gene>
    <name evidence="1" type="ORF">MA16_Dca025466</name>
</gene>
<protein>
    <submittedName>
        <fullName evidence="1">Uncharacterized protein</fullName>
    </submittedName>
</protein>
<proteinExistence type="predicted"/>
<keyword evidence="2" id="KW-1185">Reference proteome</keyword>
<organism evidence="1 2">
    <name type="scientific">Dendrobium catenatum</name>
    <dbReference type="NCBI Taxonomy" id="906689"/>
    <lineage>
        <taxon>Eukaryota</taxon>
        <taxon>Viridiplantae</taxon>
        <taxon>Streptophyta</taxon>
        <taxon>Embryophyta</taxon>
        <taxon>Tracheophyta</taxon>
        <taxon>Spermatophyta</taxon>
        <taxon>Magnoliopsida</taxon>
        <taxon>Liliopsida</taxon>
        <taxon>Asparagales</taxon>
        <taxon>Orchidaceae</taxon>
        <taxon>Epidendroideae</taxon>
        <taxon>Malaxideae</taxon>
        <taxon>Dendrobiinae</taxon>
        <taxon>Dendrobium</taxon>
    </lineage>
</organism>
<sequence length="115" mass="13602">MTLTCVEEVGRIHQGCKTYPRLYVGALLDDVNLCGRGRENSLRIDVFFVQVLGYVRRDVMPMACVRRIGRACRVSKLILWTRRRTHPWRRKGDFDMKNVFESWLVSRKKSFFLGY</sequence>
<evidence type="ECO:0000313" key="1">
    <source>
        <dbReference type="EMBL" id="PKU59299.1"/>
    </source>
</evidence>
<dbReference type="Proteomes" id="UP000233837">
    <property type="component" value="Unassembled WGS sequence"/>
</dbReference>
<evidence type="ECO:0000313" key="2">
    <source>
        <dbReference type="Proteomes" id="UP000233837"/>
    </source>
</evidence>
<dbReference type="AlphaFoldDB" id="A0A2I0V7B0"/>